<protein>
    <submittedName>
        <fullName evidence="2">Uncharacterized protein</fullName>
    </submittedName>
</protein>
<organism evidence="2 3">
    <name type="scientific">Altericroceibacterium spongiae</name>
    <dbReference type="NCBI Taxonomy" id="2320269"/>
    <lineage>
        <taxon>Bacteria</taxon>
        <taxon>Pseudomonadati</taxon>
        <taxon>Pseudomonadota</taxon>
        <taxon>Alphaproteobacteria</taxon>
        <taxon>Sphingomonadales</taxon>
        <taxon>Erythrobacteraceae</taxon>
        <taxon>Altericroceibacterium</taxon>
    </lineage>
</organism>
<keyword evidence="3" id="KW-1185">Reference proteome</keyword>
<proteinExistence type="predicted"/>
<feature type="transmembrane region" description="Helical" evidence="1">
    <location>
        <begin position="17"/>
        <end position="34"/>
    </location>
</feature>
<dbReference type="AlphaFoldDB" id="A0A420EQR6"/>
<sequence>MFLNFHGGADLSKIRKIFTSIMLIVALTTFWWFAPFTIKDPANPHYNPKTFSFRFYPRDEDAARAFAVLFPPGTSKDFVDKVLVGEGGAKIYDGYNVKSNYINSNIRMYVYSEPTIYLYKKMKEVQSYNFIFTSEMNLINIYVRGNGYIFRDFLLRDDALKMTVEETNNRIRVWRKNNGGL</sequence>
<keyword evidence="1" id="KW-0472">Membrane</keyword>
<accession>A0A420EQR6</accession>
<name>A0A420EQR6_9SPHN</name>
<gene>
    <name evidence="2" type="ORF">D6851_00260</name>
</gene>
<comment type="caution">
    <text evidence="2">The sequence shown here is derived from an EMBL/GenBank/DDBJ whole genome shotgun (WGS) entry which is preliminary data.</text>
</comment>
<dbReference type="Proteomes" id="UP000284395">
    <property type="component" value="Unassembled WGS sequence"/>
</dbReference>
<reference evidence="2 3" key="1">
    <citation type="submission" date="2018-09" db="EMBL/GenBank/DDBJ databases">
        <title>Altererythrobacter spongiae sp. nov., isolated from a marine sponge.</title>
        <authorList>
            <person name="Zhuang L."/>
            <person name="Luo L."/>
        </authorList>
    </citation>
    <scope>NUCLEOTIDE SEQUENCE [LARGE SCALE GENOMIC DNA]</scope>
    <source>
        <strain evidence="2 3">HN-Y73</strain>
    </source>
</reference>
<evidence type="ECO:0000256" key="1">
    <source>
        <dbReference type="SAM" id="Phobius"/>
    </source>
</evidence>
<evidence type="ECO:0000313" key="2">
    <source>
        <dbReference type="EMBL" id="RKF22990.1"/>
    </source>
</evidence>
<keyword evidence="1" id="KW-1133">Transmembrane helix</keyword>
<keyword evidence="1" id="KW-0812">Transmembrane</keyword>
<evidence type="ECO:0000313" key="3">
    <source>
        <dbReference type="Proteomes" id="UP000284395"/>
    </source>
</evidence>
<dbReference type="EMBL" id="RAPF01000001">
    <property type="protein sequence ID" value="RKF22990.1"/>
    <property type="molecule type" value="Genomic_DNA"/>
</dbReference>